<dbReference type="InterPro" id="IPR036390">
    <property type="entry name" value="WH_DNA-bd_sf"/>
</dbReference>
<dbReference type="PROSITE" id="PS01117">
    <property type="entry name" value="HTH_MARR_1"/>
    <property type="match status" value="1"/>
</dbReference>
<keyword evidence="3" id="KW-0804">Transcription</keyword>
<dbReference type="Proteomes" id="UP000289184">
    <property type="component" value="Unassembled WGS sequence"/>
</dbReference>
<evidence type="ECO:0000256" key="3">
    <source>
        <dbReference type="ARBA" id="ARBA00023163"/>
    </source>
</evidence>
<evidence type="ECO:0000256" key="2">
    <source>
        <dbReference type="ARBA" id="ARBA00023125"/>
    </source>
</evidence>
<dbReference type="PRINTS" id="PR00598">
    <property type="entry name" value="HTHMARR"/>
</dbReference>
<organism evidence="5 6">
    <name type="scientific">Achromobacter agilis</name>
    <dbReference type="NCBI Taxonomy" id="1353888"/>
    <lineage>
        <taxon>Bacteria</taxon>
        <taxon>Pseudomonadati</taxon>
        <taxon>Pseudomonadota</taxon>
        <taxon>Betaproteobacteria</taxon>
        <taxon>Burkholderiales</taxon>
        <taxon>Alcaligenaceae</taxon>
        <taxon>Achromobacter</taxon>
    </lineage>
</organism>
<dbReference type="OrthoDB" id="32523at2"/>
<proteinExistence type="predicted"/>
<name>A0A446CAW9_9BURK</name>
<dbReference type="PANTHER" id="PTHR42756:SF1">
    <property type="entry name" value="TRANSCRIPTIONAL REPRESSOR OF EMRAB OPERON"/>
    <property type="match status" value="1"/>
</dbReference>
<evidence type="ECO:0000259" key="4">
    <source>
        <dbReference type="PROSITE" id="PS50995"/>
    </source>
</evidence>
<evidence type="ECO:0000313" key="5">
    <source>
        <dbReference type="EMBL" id="SSW64911.1"/>
    </source>
</evidence>
<gene>
    <name evidence="5" type="primary">mhqR_1</name>
    <name evidence="5" type="ORF">AGI3411_01793</name>
</gene>
<reference evidence="5 6" key="1">
    <citation type="submission" date="2018-07" db="EMBL/GenBank/DDBJ databases">
        <authorList>
            <person name="Peeters C."/>
        </authorList>
    </citation>
    <scope>NUCLEOTIDE SEQUENCE [LARGE SCALE GENOMIC DNA]</scope>
    <source>
        <strain evidence="5 6">LMG 3411</strain>
    </source>
</reference>
<dbReference type="InterPro" id="IPR000835">
    <property type="entry name" value="HTH_MarR-typ"/>
</dbReference>
<dbReference type="AlphaFoldDB" id="A0A446CAW9"/>
<dbReference type="SMART" id="SM00347">
    <property type="entry name" value="HTH_MARR"/>
    <property type="match status" value="1"/>
</dbReference>
<dbReference type="SUPFAM" id="SSF46785">
    <property type="entry name" value="Winged helix' DNA-binding domain"/>
    <property type="match status" value="1"/>
</dbReference>
<dbReference type="EMBL" id="UFQB01000006">
    <property type="protein sequence ID" value="SSW64911.1"/>
    <property type="molecule type" value="Genomic_DNA"/>
</dbReference>
<keyword evidence="1" id="KW-0805">Transcription regulation</keyword>
<evidence type="ECO:0000256" key="1">
    <source>
        <dbReference type="ARBA" id="ARBA00023015"/>
    </source>
</evidence>
<dbReference type="Gene3D" id="1.10.10.10">
    <property type="entry name" value="Winged helix-like DNA-binding domain superfamily/Winged helix DNA-binding domain"/>
    <property type="match status" value="1"/>
</dbReference>
<dbReference type="Pfam" id="PF01047">
    <property type="entry name" value="MarR"/>
    <property type="match status" value="1"/>
</dbReference>
<keyword evidence="2" id="KW-0238">DNA-binding</keyword>
<dbReference type="PROSITE" id="PS50995">
    <property type="entry name" value="HTH_MARR_2"/>
    <property type="match status" value="1"/>
</dbReference>
<dbReference type="InterPro" id="IPR023187">
    <property type="entry name" value="Tscrpt_reg_MarR-type_CS"/>
</dbReference>
<keyword evidence="6" id="KW-1185">Reference proteome</keyword>
<accession>A0A446CAW9</accession>
<protein>
    <submittedName>
        <fullName evidence="5">HTH-type transcriptional regulator MhqR</fullName>
    </submittedName>
</protein>
<evidence type="ECO:0000313" key="6">
    <source>
        <dbReference type="Proteomes" id="UP000289184"/>
    </source>
</evidence>
<dbReference type="GO" id="GO:0003677">
    <property type="term" value="F:DNA binding"/>
    <property type="evidence" value="ECO:0007669"/>
    <property type="project" value="UniProtKB-KW"/>
</dbReference>
<dbReference type="GO" id="GO:0003700">
    <property type="term" value="F:DNA-binding transcription factor activity"/>
    <property type="evidence" value="ECO:0007669"/>
    <property type="project" value="InterPro"/>
</dbReference>
<dbReference type="PANTHER" id="PTHR42756">
    <property type="entry name" value="TRANSCRIPTIONAL REGULATOR, MARR"/>
    <property type="match status" value="1"/>
</dbReference>
<feature type="domain" description="HTH marR-type" evidence="4">
    <location>
        <begin position="21"/>
        <end position="162"/>
    </location>
</feature>
<sequence>MTPPTNDLVDQVISQWTEECPGQDFSPMAVVTRVFRLNALATRNVNRSFRQHTLHQGEFDVLATLYRSGSPYALNPQKLVAALLLTSGAMTNRLDRLEQAGLLARSPNPDDRRGVIVSLTAEGLRVVKAVLKDYLKDLNELLDPLSAGERKQLAGLLKKMLVRLDQETPGGIDA</sequence>
<dbReference type="RefSeq" id="WP_129527041.1">
    <property type="nucleotide sequence ID" value="NZ_UFQB01000006.1"/>
</dbReference>
<dbReference type="InterPro" id="IPR036388">
    <property type="entry name" value="WH-like_DNA-bd_sf"/>
</dbReference>